<keyword evidence="4" id="KW-1185">Reference proteome</keyword>
<gene>
    <name evidence="3" type="ORF">J2S17_000042</name>
</gene>
<dbReference type="Gene3D" id="3.20.20.30">
    <property type="entry name" value="Luciferase-like domain"/>
    <property type="match status" value="1"/>
</dbReference>
<name>A0ABU0ACL3_9BACI</name>
<dbReference type="Pfam" id="PF00296">
    <property type="entry name" value="Bac_luciferase"/>
    <property type="match status" value="1"/>
</dbReference>
<sequence length="360" mass="40521">MGYKLGILDQSPIFTEKTAADALQHTVKLAKDAEKWGYSRFWVSEHHHMEGVAGSSPEALIGYLLAKTQSIQVGSGGVMLRHYSPYKVLENFHVLSTLAPGRVDLGIGKAPGGFPLSTKALQDGKSDNGADFDQRLSLLKKLSDESLETTHPLFGLRVVPDPPERPKIYLLGGSSESAKLAAELRIGFVFAHFLNNDEKALEEAAHQYRNTFPTGYFIVAISALAALHQGEADHIAKNHRIFTIHFQDGRTLRVTSREQVSAFEKQTSETFQVTEKEANMLTGTPEKVREELSRLHQSYQINEFIIHTPILNEEVRYQSYQLLSPLQVNTRESSGEYVEEKNTIWTHAQRSRYTYECMER</sequence>
<evidence type="ECO:0000313" key="3">
    <source>
        <dbReference type="EMBL" id="MDQ0268173.1"/>
    </source>
</evidence>
<organism evidence="3 4">
    <name type="scientific">Cytobacillus purgationiresistens</name>
    <dbReference type="NCBI Taxonomy" id="863449"/>
    <lineage>
        <taxon>Bacteria</taxon>
        <taxon>Bacillati</taxon>
        <taxon>Bacillota</taxon>
        <taxon>Bacilli</taxon>
        <taxon>Bacillales</taxon>
        <taxon>Bacillaceae</taxon>
        <taxon>Cytobacillus</taxon>
    </lineage>
</organism>
<evidence type="ECO:0000313" key="4">
    <source>
        <dbReference type="Proteomes" id="UP001238088"/>
    </source>
</evidence>
<reference evidence="3 4" key="1">
    <citation type="submission" date="2023-07" db="EMBL/GenBank/DDBJ databases">
        <title>Genomic Encyclopedia of Type Strains, Phase IV (KMG-IV): sequencing the most valuable type-strain genomes for metagenomic binning, comparative biology and taxonomic classification.</title>
        <authorList>
            <person name="Goeker M."/>
        </authorList>
    </citation>
    <scope>NUCLEOTIDE SEQUENCE [LARGE SCALE GENOMIC DNA]</scope>
    <source>
        <strain evidence="3 4">DSM 23494</strain>
    </source>
</reference>
<dbReference type="InterPro" id="IPR011251">
    <property type="entry name" value="Luciferase-like_dom"/>
</dbReference>
<evidence type="ECO:0000259" key="2">
    <source>
        <dbReference type="Pfam" id="PF00296"/>
    </source>
</evidence>
<dbReference type="EMBL" id="JAUSUB010000001">
    <property type="protein sequence ID" value="MDQ0268173.1"/>
    <property type="molecule type" value="Genomic_DNA"/>
</dbReference>
<feature type="domain" description="Luciferase-like" evidence="2">
    <location>
        <begin position="5"/>
        <end position="298"/>
    </location>
</feature>
<evidence type="ECO:0000256" key="1">
    <source>
        <dbReference type="ARBA" id="ARBA00007789"/>
    </source>
</evidence>
<proteinExistence type="predicted"/>
<dbReference type="CDD" id="cd00347">
    <property type="entry name" value="Flavin_utilizing_monoxygenases"/>
    <property type="match status" value="1"/>
</dbReference>
<dbReference type="SUPFAM" id="SSF51679">
    <property type="entry name" value="Bacterial luciferase-like"/>
    <property type="match status" value="1"/>
</dbReference>
<dbReference type="NCBIfam" id="TIGR03558">
    <property type="entry name" value="oxido_grp_1"/>
    <property type="match status" value="1"/>
</dbReference>
<dbReference type="InterPro" id="IPR050766">
    <property type="entry name" value="Bact_Lucif_Oxidored"/>
</dbReference>
<comment type="similarity">
    <text evidence="1">To bacterial alkanal monooxygenase alpha and beta chains.</text>
</comment>
<dbReference type="InterPro" id="IPR019949">
    <property type="entry name" value="CmoO-like"/>
</dbReference>
<dbReference type="PANTHER" id="PTHR30137:SF19">
    <property type="entry name" value="LUCIFERASE-LIKE MONOOXYGENASE"/>
    <property type="match status" value="1"/>
</dbReference>
<protein>
    <submittedName>
        <fullName evidence="3">Luciferase family oxidoreductase group 1</fullName>
    </submittedName>
</protein>
<dbReference type="Proteomes" id="UP001238088">
    <property type="component" value="Unassembled WGS sequence"/>
</dbReference>
<dbReference type="InterPro" id="IPR036661">
    <property type="entry name" value="Luciferase-like_sf"/>
</dbReference>
<accession>A0ABU0ACL3</accession>
<dbReference type="PANTHER" id="PTHR30137">
    <property type="entry name" value="LUCIFERASE-LIKE MONOOXYGENASE"/>
    <property type="match status" value="1"/>
</dbReference>
<comment type="caution">
    <text evidence="3">The sequence shown here is derived from an EMBL/GenBank/DDBJ whole genome shotgun (WGS) entry which is preliminary data.</text>
</comment>
<dbReference type="RefSeq" id="WP_307470720.1">
    <property type="nucleotide sequence ID" value="NZ_JAUSUB010000001.1"/>
</dbReference>